<accession>A0AAW2C5G4</accession>
<dbReference type="AlphaFoldDB" id="A0AAW2C5G4"/>
<dbReference type="PANTHER" id="PTHR33975">
    <property type="entry name" value="MYELIN-ASSOCIATED OLIGODENDROCYTE BASIC PROTEIN"/>
    <property type="match status" value="1"/>
</dbReference>
<reference evidence="1 2" key="1">
    <citation type="submission" date="2024-01" db="EMBL/GenBank/DDBJ databases">
        <title>A telomere-to-telomere, gap-free genome of sweet tea (Lithocarpus litseifolius).</title>
        <authorList>
            <person name="Zhou J."/>
        </authorList>
    </citation>
    <scope>NUCLEOTIDE SEQUENCE [LARGE SCALE GENOMIC DNA]</scope>
    <source>
        <strain evidence="1">Zhou-2022a</strain>
        <tissue evidence="1">Leaf</tissue>
    </source>
</reference>
<evidence type="ECO:0000313" key="1">
    <source>
        <dbReference type="EMBL" id="KAK9992612.1"/>
    </source>
</evidence>
<sequence>MKSVFHGSYLISRLFPPYNLITTTANGEFESWMSCTPGGANQMNYKALGKHDTRLDTPFGFVLFNQNNEMDSLQIEILFLWVGLSGKTHSLQRDLNNLAGAGDTSKKKGFHIILTESIVALLRHQNYWISGYSSVKQKRGVEAVEREFKQLSAEEREKFEIESLANVDNIKVQRTFIPKDNKLRKDYIVVTLVVAVKGAPNLPAIRSTEDLRKALHHLNSITSRETLAVEVLWTPQVEHDTLSEDELLEKYPILRPI</sequence>
<dbReference type="PANTHER" id="PTHR33975:SF8">
    <property type="match status" value="1"/>
</dbReference>
<dbReference type="InterPro" id="IPR053023">
    <property type="entry name" value="FLAP_modulator"/>
</dbReference>
<organism evidence="1 2">
    <name type="scientific">Lithocarpus litseifolius</name>
    <dbReference type="NCBI Taxonomy" id="425828"/>
    <lineage>
        <taxon>Eukaryota</taxon>
        <taxon>Viridiplantae</taxon>
        <taxon>Streptophyta</taxon>
        <taxon>Embryophyta</taxon>
        <taxon>Tracheophyta</taxon>
        <taxon>Spermatophyta</taxon>
        <taxon>Magnoliopsida</taxon>
        <taxon>eudicotyledons</taxon>
        <taxon>Gunneridae</taxon>
        <taxon>Pentapetalae</taxon>
        <taxon>rosids</taxon>
        <taxon>fabids</taxon>
        <taxon>Fagales</taxon>
        <taxon>Fagaceae</taxon>
        <taxon>Lithocarpus</taxon>
    </lineage>
</organism>
<dbReference type="GO" id="GO:0009507">
    <property type="term" value="C:chloroplast"/>
    <property type="evidence" value="ECO:0007669"/>
    <property type="project" value="TreeGrafter"/>
</dbReference>
<dbReference type="Proteomes" id="UP001459277">
    <property type="component" value="Unassembled WGS sequence"/>
</dbReference>
<evidence type="ECO:0008006" key="3">
    <source>
        <dbReference type="Google" id="ProtNLM"/>
    </source>
</evidence>
<keyword evidence="2" id="KW-1185">Reference proteome</keyword>
<dbReference type="InterPro" id="IPR010903">
    <property type="entry name" value="DUF1517"/>
</dbReference>
<name>A0AAW2C5G4_9ROSI</name>
<protein>
    <recommendedName>
        <fullName evidence="3">Gelsolin-like domain-containing protein</fullName>
    </recommendedName>
</protein>
<proteinExistence type="predicted"/>
<gene>
    <name evidence="1" type="ORF">SO802_027597</name>
</gene>
<dbReference type="EMBL" id="JAZDWU010000009">
    <property type="protein sequence ID" value="KAK9992612.1"/>
    <property type="molecule type" value="Genomic_DNA"/>
</dbReference>
<comment type="caution">
    <text evidence="1">The sequence shown here is derived from an EMBL/GenBank/DDBJ whole genome shotgun (WGS) entry which is preliminary data.</text>
</comment>
<dbReference type="Pfam" id="PF07466">
    <property type="entry name" value="DUF1517"/>
    <property type="match status" value="1"/>
</dbReference>
<evidence type="ECO:0000313" key="2">
    <source>
        <dbReference type="Proteomes" id="UP001459277"/>
    </source>
</evidence>